<dbReference type="PANTHER" id="PTHR31265:SF61">
    <property type="entry name" value="PROTEIN DUF642 L-GALACTONO-1,4-LACTONE-RESPONSIVE GENE 1"/>
    <property type="match status" value="1"/>
</dbReference>
<evidence type="ECO:0000256" key="3">
    <source>
        <dbReference type="ARBA" id="ARBA00022525"/>
    </source>
</evidence>
<dbReference type="Gene3D" id="2.60.120.260">
    <property type="entry name" value="Galactose-binding domain-like"/>
    <property type="match status" value="1"/>
</dbReference>
<feature type="domain" description="DUF642" evidence="6">
    <location>
        <begin position="19"/>
        <end position="155"/>
    </location>
</feature>
<dbReference type="PANTHER" id="PTHR31265">
    <property type="entry name" value="OS02G0527500 PROTEIN-RELATED"/>
    <property type="match status" value="1"/>
</dbReference>
<dbReference type="Pfam" id="PF04862">
    <property type="entry name" value="DUF642"/>
    <property type="match status" value="1"/>
</dbReference>
<evidence type="ECO:0000313" key="7">
    <source>
        <dbReference type="EMBL" id="MBX01792.1"/>
    </source>
</evidence>
<evidence type="ECO:0000256" key="1">
    <source>
        <dbReference type="ARBA" id="ARBA00004191"/>
    </source>
</evidence>
<evidence type="ECO:0000256" key="4">
    <source>
        <dbReference type="ARBA" id="ARBA00022729"/>
    </source>
</evidence>
<sequence>MIPKGAVGVLIPPLAEDDHSPLPGWIVEPLKAVKYIDSDHFSVPGGKRAIELIAGKESAISQIVRTTPGKTYVLTFNVGDANNGCPGSMAVEVYAGNDRAQVPYESKGKGGFKAARFQFKAVKDHTRIVFLSSYYTMKSDKSGSLCGPVVDDVKLVSVRHPRRIL</sequence>
<comment type="subcellular location">
    <subcellularLocation>
        <location evidence="1">Secreted</location>
        <location evidence="1">Cell wall</location>
    </subcellularLocation>
</comment>
<proteinExistence type="predicted"/>
<dbReference type="InterPro" id="IPR006946">
    <property type="entry name" value="DGR2-like_dom"/>
</dbReference>
<dbReference type="EMBL" id="GGEC01021309">
    <property type="protein sequence ID" value="MBX01793.1"/>
    <property type="molecule type" value="Transcribed_RNA"/>
</dbReference>
<accession>A0A2P2K7U4</accession>
<evidence type="ECO:0000259" key="6">
    <source>
        <dbReference type="Pfam" id="PF04862"/>
    </source>
</evidence>
<evidence type="ECO:0000256" key="2">
    <source>
        <dbReference type="ARBA" id="ARBA00022512"/>
    </source>
</evidence>
<evidence type="ECO:0000256" key="5">
    <source>
        <dbReference type="ARBA" id="ARBA00023180"/>
    </source>
</evidence>
<dbReference type="InterPro" id="IPR052437">
    <property type="entry name" value="Pectin_Meth_Modulator"/>
</dbReference>
<dbReference type="EMBL" id="GGEC01021311">
    <property type="protein sequence ID" value="MBX01795.1"/>
    <property type="molecule type" value="Transcribed_RNA"/>
</dbReference>
<name>A0A2P2K7U4_RHIMU</name>
<organism evidence="7">
    <name type="scientific">Rhizophora mucronata</name>
    <name type="common">Asiatic mangrove</name>
    <dbReference type="NCBI Taxonomy" id="61149"/>
    <lineage>
        <taxon>Eukaryota</taxon>
        <taxon>Viridiplantae</taxon>
        <taxon>Streptophyta</taxon>
        <taxon>Embryophyta</taxon>
        <taxon>Tracheophyta</taxon>
        <taxon>Spermatophyta</taxon>
        <taxon>Magnoliopsida</taxon>
        <taxon>eudicotyledons</taxon>
        <taxon>Gunneridae</taxon>
        <taxon>Pentapetalae</taxon>
        <taxon>rosids</taxon>
        <taxon>fabids</taxon>
        <taxon>Malpighiales</taxon>
        <taxon>Rhizophoraceae</taxon>
        <taxon>Rhizophora</taxon>
    </lineage>
</organism>
<keyword evidence="2" id="KW-0134">Cell wall</keyword>
<keyword evidence="4" id="KW-0732">Signal</keyword>
<keyword evidence="3" id="KW-0964">Secreted</keyword>
<dbReference type="AlphaFoldDB" id="A0A2P2K7U4"/>
<reference evidence="7" key="1">
    <citation type="submission" date="2018-02" db="EMBL/GenBank/DDBJ databases">
        <title>Rhizophora mucronata_Transcriptome.</title>
        <authorList>
            <person name="Meera S.P."/>
            <person name="Sreeshan A."/>
            <person name="Augustine A."/>
        </authorList>
    </citation>
    <scope>NUCLEOTIDE SEQUENCE</scope>
    <source>
        <tissue evidence="7">Leaf</tissue>
    </source>
</reference>
<keyword evidence="5" id="KW-0325">Glycoprotein</keyword>
<protein>
    <recommendedName>
        <fullName evidence="6">DUF642 domain-containing protein</fullName>
    </recommendedName>
</protein>
<dbReference type="EMBL" id="GGEC01021308">
    <property type="protein sequence ID" value="MBX01792.1"/>
    <property type="molecule type" value="Transcribed_RNA"/>
</dbReference>
<dbReference type="FunFam" id="2.60.120.260:FF:000031">
    <property type="entry name" value="DUF642 family protein"/>
    <property type="match status" value="1"/>
</dbReference>